<reference evidence="3" key="3">
    <citation type="submission" date="2021-01" db="EMBL/GenBank/DDBJ databases">
        <authorList>
            <consortium name="Genoscope - CEA"/>
            <person name="William W."/>
        </authorList>
    </citation>
    <scope>NUCLEOTIDE SEQUENCE</scope>
</reference>
<evidence type="ECO:0000313" key="3">
    <source>
        <dbReference type="EMBL" id="CAF1946877.1"/>
    </source>
</evidence>
<keyword evidence="5" id="KW-1185">Reference proteome</keyword>
<dbReference type="PaxDb" id="3708-A0A078JH41"/>
<dbReference type="Gramene" id="CDY66034">
    <property type="protein sequence ID" value="CDY66034"/>
    <property type="gene ID" value="GSBRNA2T00051204001"/>
</dbReference>
<protein>
    <submittedName>
        <fullName evidence="3">(rape) hypothetical protein</fullName>
    </submittedName>
    <submittedName>
        <fullName evidence="4">BnaC07g47840D protein</fullName>
    </submittedName>
</protein>
<reference evidence="4 5" key="1">
    <citation type="journal article" date="2014" name="Science">
        <title>Plant genetics. Early allopolyploid evolution in the post-Neolithic Brassica napus oilseed genome.</title>
        <authorList>
            <person name="Chalhoub B."/>
            <person name="Denoeud F."/>
            <person name="Liu S."/>
            <person name="Parkin I.A."/>
            <person name="Tang H."/>
            <person name="Wang X."/>
            <person name="Chiquet J."/>
            <person name="Belcram H."/>
            <person name="Tong C."/>
            <person name="Samans B."/>
            <person name="Correa M."/>
            <person name="Da Silva C."/>
            <person name="Just J."/>
            <person name="Falentin C."/>
            <person name="Koh C.S."/>
            <person name="Le Clainche I."/>
            <person name="Bernard M."/>
            <person name="Bento P."/>
            <person name="Noel B."/>
            <person name="Labadie K."/>
            <person name="Alberti A."/>
            <person name="Charles M."/>
            <person name="Arnaud D."/>
            <person name="Guo H."/>
            <person name="Daviaud C."/>
            <person name="Alamery S."/>
            <person name="Jabbari K."/>
            <person name="Zhao M."/>
            <person name="Edger P.P."/>
            <person name="Chelaifa H."/>
            <person name="Tack D."/>
            <person name="Lassalle G."/>
            <person name="Mestiri I."/>
            <person name="Schnel N."/>
            <person name="Le Paslier M.C."/>
            <person name="Fan G."/>
            <person name="Renault V."/>
            <person name="Bayer P.E."/>
            <person name="Golicz A.A."/>
            <person name="Manoli S."/>
            <person name="Lee T.H."/>
            <person name="Thi V.H."/>
            <person name="Chalabi S."/>
            <person name="Hu Q."/>
            <person name="Fan C."/>
            <person name="Tollenaere R."/>
            <person name="Lu Y."/>
            <person name="Battail C."/>
            <person name="Shen J."/>
            <person name="Sidebottom C.H."/>
            <person name="Wang X."/>
            <person name="Canaguier A."/>
            <person name="Chauveau A."/>
            <person name="Berard A."/>
            <person name="Deniot G."/>
            <person name="Guan M."/>
            <person name="Liu Z."/>
            <person name="Sun F."/>
            <person name="Lim Y.P."/>
            <person name="Lyons E."/>
            <person name="Town C.D."/>
            <person name="Bancroft I."/>
            <person name="Wang X."/>
            <person name="Meng J."/>
            <person name="Ma J."/>
            <person name="Pires J.C."/>
            <person name="King G.J."/>
            <person name="Brunel D."/>
            <person name="Delourme R."/>
            <person name="Renard M."/>
            <person name="Aury J.M."/>
            <person name="Adams K.L."/>
            <person name="Batley J."/>
            <person name="Snowdon R.J."/>
            <person name="Tost J."/>
            <person name="Edwards D."/>
            <person name="Zhou Y."/>
            <person name="Hua W."/>
            <person name="Sharpe A.G."/>
            <person name="Paterson A.H."/>
            <person name="Guan C."/>
            <person name="Wincker P."/>
        </authorList>
    </citation>
    <scope>NUCLEOTIDE SEQUENCE [LARGE SCALE GENOMIC DNA]</scope>
    <source>
        <strain evidence="5">cv. Darmor-bzh</strain>
    </source>
</reference>
<evidence type="ECO:0000256" key="1">
    <source>
        <dbReference type="SAM" id="MobiDB-lite"/>
    </source>
</evidence>
<organism evidence="4 5">
    <name type="scientific">Brassica napus</name>
    <name type="common">Rape</name>
    <dbReference type="NCBI Taxonomy" id="3708"/>
    <lineage>
        <taxon>Eukaryota</taxon>
        <taxon>Viridiplantae</taxon>
        <taxon>Streptophyta</taxon>
        <taxon>Embryophyta</taxon>
        <taxon>Tracheophyta</taxon>
        <taxon>Spermatophyta</taxon>
        <taxon>Magnoliopsida</taxon>
        <taxon>eudicotyledons</taxon>
        <taxon>Gunneridae</taxon>
        <taxon>Pentapetalae</taxon>
        <taxon>rosids</taxon>
        <taxon>malvids</taxon>
        <taxon>Brassicales</taxon>
        <taxon>Brassicaceae</taxon>
        <taxon>Brassiceae</taxon>
        <taxon>Brassica</taxon>
    </lineage>
</organism>
<gene>
    <name evidence="4" type="primary">BnaC07g47840D</name>
    <name evidence="3" type="ORF">DARMORV10_C07P02460.1</name>
    <name evidence="4" type="ORF">GSBRNA2T00051204001</name>
</gene>
<evidence type="ECO:0000313" key="4">
    <source>
        <dbReference type="EMBL" id="CDY66034.1"/>
    </source>
</evidence>
<evidence type="ECO:0000256" key="2">
    <source>
        <dbReference type="SAM" id="SignalP"/>
    </source>
</evidence>
<dbReference type="AlphaFoldDB" id="A0A078JH41"/>
<dbReference type="EMBL" id="LK035051">
    <property type="protein sequence ID" value="CDY66034.1"/>
    <property type="molecule type" value="Genomic_DNA"/>
</dbReference>
<feature type="signal peptide" evidence="2">
    <location>
        <begin position="1"/>
        <end position="26"/>
    </location>
</feature>
<dbReference type="EMBL" id="HG994371">
    <property type="protein sequence ID" value="CAF1946877.1"/>
    <property type="molecule type" value="Genomic_DNA"/>
</dbReference>
<dbReference type="Proteomes" id="UP000028999">
    <property type="component" value="Unassembled WGS sequence"/>
</dbReference>
<keyword evidence="2" id="KW-0732">Signal</keyword>
<accession>A0A078JH41</accession>
<reference evidence="4" key="2">
    <citation type="submission" date="2014-06" db="EMBL/GenBank/DDBJ databases">
        <authorList>
            <person name="Genoscope - CEA"/>
        </authorList>
    </citation>
    <scope>NUCLEOTIDE SEQUENCE</scope>
</reference>
<feature type="compositionally biased region" description="Polar residues" evidence="1">
    <location>
        <begin position="61"/>
        <end position="72"/>
    </location>
</feature>
<proteinExistence type="predicted"/>
<name>A0A078JH41_BRANA</name>
<feature type="region of interest" description="Disordered" evidence="1">
    <location>
        <begin position="57"/>
        <end position="92"/>
    </location>
</feature>
<evidence type="ECO:0000313" key="5">
    <source>
        <dbReference type="Proteomes" id="UP000028999"/>
    </source>
</evidence>
<dbReference type="Proteomes" id="UP001295469">
    <property type="component" value="Chromosome C07"/>
</dbReference>
<sequence length="92" mass="10145">MSHFIPTTYVIFLVVCFMCFEPCAHARNFNSPGIENVNPFTSTMKVAEENIKKNVPKRENGYTTASIINGNYASGPDPSGRGHGRPPTPPHH</sequence>
<feature type="chain" id="PRO_5040561186" evidence="2">
    <location>
        <begin position="27"/>
        <end position="92"/>
    </location>
</feature>